<dbReference type="GO" id="GO:0046656">
    <property type="term" value="P:folic acid biosynthetic process"/>
    <property type="evidence" value="ECO:0007669"/>
    <property type="project" value="UniProtKB-KW"/>
</dbReference>
<keyword evidence="7" id="KW-0460">Magnesium</keyword>
<dbReference type="Gene3D" id="3.20.20.20">
    <property type="entry name" value="Dihydropteroate synthase-like"/>
    <property type="match status" value="1"/>
</dbReference>
<dbReference type="PANTHER" id="PTHR20941:SF1">
    <property type="entry name" value="FOLIC ACID SYNTHESIS PROTEIN FOL1"/>
    <property type="match status" value="1"/>
</dbReference>
<name>A0A6M4AZ52_9SPHN</name>
<dbReference type="InterPro" id="IPR000489">
    <property type="entry name" value="Pterin-binding_dom"/>
</dbReference>
<feature type="domain" description="Pterin-binding" evidence="9">
    <location>
        <begin position="113"/>
        <end position="371"/>
    </location>
</feature>
<keyword evidence="6" id="KW-0479">Metal-binding</keyword>
<gene>
    <name evidence="10" type="primary">folP</name>
    <name evidence="10" type="ORF">GV829_13625</name>
</gene>
<dbReference type="AlphaFoldDB" id="A0A6M4AZ52"/>
<dbReference type="CDD" id="cd00739">
    <property type="entry name" value="DHPS"/>
    <property type="match status" value="1"/>
</dbReference>
<dbReference type="GO" id="GO:0005829">
    <property type="term" value="C:cytosol"/>
    <property type="evidence" value="ECO:0007669"/>
    <property type="project" value="TreeGrafter"/>
</dbReference>
<comment type="cofactor">
    <cofactor evidence="2">
        <name>Mg(2+)</name>
        <dbReference type="ChEBI" id="CHEBI:18420"/>
    </cofactor>
</comment>
<dbReference type="InterPro" id="IPR011005">
    <property type="entry name" value="Dihydropteroate_synth-like_sf"/>
</dbReference>
<dbReference type="InterPro" id="IPR006390">
    <property type="entry name" value="DHP_synth_dom"/>
</dbReference>
<proteinExistence type="predicted"/>
<dbReference type="PROSITE" id="PS00792">
    <property type="entry name" value="DHPS_1"/>
    <property type="match status" value="1"/>
</dbReference>
<dbReference type="PROSITE" id="PS50972">
    <property type="entry name" value="PTERIN_BINDING"/>
    <property type="match status" value="1"/>
</dbReference>
<dbReference type="GO" id="GO:0046654">
    <property type="term" value="P:tetrahydrofolate biosynthetic process"/>
    <property type="evidence" value="ECO:0007669"/>
    <property type="project" value="TreeGrafter"/>
</dbReference>
<protein>
    <recommendedName>
        <fullName evidence="4">dihydropteroate synthase</fullName>
        <ecNumber evidence="4">2.5.1.15</ecNumber>
    </recommendedName>
</protein>
<dbReference type="EC" id="2.5.1.15" evidence="4"/>
<dbReference type="KEGG" id="slan:GV829_13625"/>
<evidence type="ECO:0000256" key="4">
    <source>
        <dbReference type="ARBA" id="ARBA00012458"/>
    </source>
</evidence>
<dbReference type="Pfam" id="PF00809">
    <property type="entry name" value="Pterin_bind"/>
    <property type="match status" value="1"/>
</dbReference>
<dbReference type="InterPro" id="IPR045031">
    <property type="entry name" value="DHP_synth-like"/>
</dbReference>
<comment type="catalytic activity">
    <reaction evidence="1">
        <text>(7,8-dihydropterin-6-yl)methyl diphosphate + 4-aminobenzoate = 7,8-dihydropteroate + diphosphate</text>
        <dbReference type="Rhea" id="RHEA:19949"/>
        <dbReference type="ChEBI" id="CHEBI:17836"/>
        <dbReference type="ChEBI" id="CHEBI:17839"/>
        <dbReference type="ChEBI" id="CHEBI:33019"/>
        <dbReference type="ChEBI" id="CHEBI:72950"/>
        <dbReference type="EC" id="2.5.1.15"/>
    </reaction>
</comment>
<keyword evidence="11" id="KW-1185">Reference proteome</keyword>
<dbReference type="PROSITE" id="PS00793">
    <property type="entry name" value="DHPS_2"/>
    <property type="match status" value="1"/>
</dbReference>
<evidence type="ECO:0000256" key="5">
    <source>
        <dbReference type="ARBA" id="ARBA00022679"/>
    </source>
</evidence>
<evidence type="ECO:0000256" key="2">
    <source>
        <dbReference type="ARBA" id="ARBA00001946"/>
    </source>
</evidence>
<dbReference type="RefSeq" id="WP_169947515.1">
    <property type="nucleotide sequence ID" value="NZ_CP053015.1"/>
</dbReference>
<dbReference type="NCBIfam" id="TIGR01496">
    <property type="entry name" value="DHPS"/>
    <property type="match status" value="1"/>
</dbReference>
<keyword evidence="8" id="KW-0289">Folate biosynthesis</keyword>
<dbReference type="GO" id="GO:0046872">
    <property type="term" value="F:metal ion binding"/>
    <property type="evidence" value="ECO:0007669"/>
    <property type="project" value="UniProtKB-KW"/>
</dbReference>
<evidence type="ECO:0000313" key="11">
    <source>
        <dbReference type="Proteomes" id="UP000503018"/>
    </source>
</evidence>
<evidence type="ECO:0000256" key="3">
    <source>
        <dbReference type="ARBA" id="ARBA00004763"/>
    </source>
</evidence>
<evidence type="ECO:0000256" key="1">
    <source>
        <dbReference type="ARBA" id="ARBA00000012"/>
    </source>
</evidence>
<dbReference type="EMBL" id="CP053015">
    <property type="protein sequence ID" value="QJQ33349.1"/>
    <property type="molecule type" value="Genomic_DNA"/>
</dbReference>
<evidence type="ECO:0000256" key="8">
    <source>
        <dbReference type="ARBA" id="ARBA00022909"/>
    </source>
</evidence>
<accession>A0A6M4AZ52</accession>
<evidence type="ECO:0000256" key="6">
    <source>
        <dbReference type="ARBA" id="ARBA00022723"/>
    </source>
</evidence>
<comment type="pathway">
    <text evidence="3">Cofactor biosynthesis; tetrahydrofolate biosynthesis; 7,8-dihydrofolate from 2-amino-4-hydroxy-6-hydroxymethyl-7,8-dihydropteridine diphosphate and 4-aminobenzoate: step 1/2.</text>
</comment>
<keyword evidence="5 10" id="KW-0808">Transferase</keyword>
<evidence type="ECO:0000313" key="10">
    <source>
        <dbReference type="EMBL" id="QJQ33349.1"/>
    </source>
</evidence>
<evidence type="ECO:0000259" key="9">
    <source>
        <dbReference type="PROSITE" id="PS50972"/>
    </source>
</evidence>
<dbReference type="Proteomes" id="UP000503018">
    <property type="component" value="Chromosome"/>
</dbReference>
<reference evidence="10 11" key="1">
    <citation type="submission" date="2020-01" db="EMBL/GenBank/DDBJ databases">
        <title>Sphingomonas sp. strain CSW-10.</title>
        <authorList>
            <person name="Chen W.-M."/>
        </authorList>
    </citation>
    <scope>NUCLEOTIDE SEQUENCE [LARGE SCALE GENOMIC DNA]</scope>
    <source>
        <strain evidence="10 11">CSW-10</strain>
    </source>
</reference>
<dbReference type="GO" id="GO:0004156">
    <property type="term" value="F:dihydropteroate synthase activity"/>
    <property type="evidence" value="ECO:0007669"/>
    <property type="project" value="UniProtKB-EC"/>
</dbReference>
<organism evidence="10 11">
    <name type="scientific">Sphingomonas lacunae</name>
    <dbReference type="NCBI Taxonomy" id="2698828"/>
    <lineage>
        <taxon>Bacteria</taxon>
        <taxon>Pseudomonadati</taxon>
        <taxon>Pseudomonadota</taxon>
        <taxon>Alphaproteobacteria</taxon>
        <taxon>Sphingomonadales</taxon>
        <taxon>Sphingomonadaceae</taxon>
        <taxon>Sphingomonas</taxon>
    </lineage>
</organism>
<dbReference type="PANTHER" id="PTHR20941">
    <property type="entry name" value="FOLATE SYNTHESIS PROTEINS"/>
    <property type="match status" value="1"/>
</dbReference>
<sequence>MFEPLTLADLPLLAPDTRIYCQPACFVERPHGLDGRVARIGDGMLWFAAWAITVRGPSTPKREALVAVDSIAEWIAALPAPVATRATAQLAAVAAPRPPITLANGRTVRLIEPQIMGILNATPDSFSDGGKHVDAQAAADAGFDLASAGAALIDVGGESTRPGAPLVWEGDEIERVVPVIERLARGGVAVSVDTRKAAVMQAALAAGAGIVNDVSALAYDDRATDVVAKAGCPVILMHAPSQKSDPHDLSALPGGKYADPALDVFDWLEARIAAVTAAGVARDKIIVDPGIGFGKGVEDNLRIINALSLFHALGCPLLFAASRKRFIGAVDGEADAQDRLGGSVAVAAVAISQGAQLLRVHDVRETRQAQRVWRATRDAALTRM</sequence>
<evidence type="ECO:0000256" key="7">
    <source>
        <dbReference type="ARBA" id="ARBA00022842"/>
    </source>
</evidence>
<dbReference type="SUPFAM" id="SSF51717">
    <property type="entry name" value="Dihydropteroate synthetase-like"/>
    <property type="match status" value="1"/>
</dbReference>